<protein>
    <submittedName>
        <fullName evidence="2">Carbon monoxide dehydrogenase subunit G</fullName>
    </submittedName>
</protein>
<dbReference type="InterPro" id="IPR010419">
    <property type="entry name" value="CO_DH_gsu"/>
</dbReference>
<reference evidence="2 3" key="1">
    <citation type="submission" date="2020-08" db="EMBL/GenBank/DDBJ databases">
        <title>Sequencing the genomes of 1000 actinobacteria strains.</title>
        <authorList>
            <person name="Klenk H.-P."/>
        </authorList>
    </citation>
    <scope>NUCLEOTIDE SEQUENCE [LARGE SCALE GENOMIC DNA]</scope>
    <source>
        <strain evidence="2 3">DSM 102122</strain>
    </source>
</reference>
<comment type="caution">
    <text evidence="2">The sequence shown here is derived from an EMBL/GenBank/DDBJ whole genome shotgun (WGS) entry which is preliminary data.</text>
</comment>
<proteinExistence type="predicted"/>
<keyword evidence="1" id="KW-0472">Membrane</keyword>
<keyword evidence="1" id="KW-1133">Transmembrane helix</keyword>
<dbReference type="RefSeq" id="WP_184824742.1">
    <property type="nucleotide sequence ID" value="NZ_JACHMM010000001.1"/>
</dbReference>
<accession>A0A7W9GT08</accession>
<gene>
    <name evidence="2" type="ORF">HD601_003972</name>
</gene>
<dbReference type="EMBL" id="JACHMM010000001">
    <property type="protein sequence ID" value="MBB5789397.1"/>
    <property type="molecule type" value="Genomic_DNA"/>
</dbReference>
<dbReference type="InterPro" id="IPR023393">
    <property type="entry name" value="START-like_dom_sf"/>
</dbReference>
<dbReference type="Gene3D" id="3.30.530.20">
    <property type="match status" value="1"/>
</dbReference>
<name>A0A7W9GT08_9ACTN</name>
<feature type="transmembrane region" description="Helical" evidence="1">
    <location>
        <begin position="182"/>
        <end position="202"/>
    </location>
</feature>
<evidence type="ECO:0000256" key="1">
    <source>
        <dbReference type="SAM" id="Phobius"/>
    </source>
</evidence>
<dbReference type="SUPFAM" id="SSF55961">
    <property type="entry name" value="Bet v1-like"/>
    <property type="match status" value="1"/>
</dbReference>
<dbReference type="PANTHER" id="PTHR38588">
    <property type="entry name" value="BLL0334 PROTEIN"/>
    <property type="match status" value="1"/>
</dbReference>
<organism evidence="2 3">
    <name type="scientific">Jiangella mangrovi</name>
    <dbReference type="NCBI Taxonomy" id="1524084"/>
    <lineage>
        <taxon>Bacteria</taxon>
        <taxon>Bacillati</taxon>
        <taxon>Actinomycetota</taxon>
        <taxon>Actinomycetes</taxon>
        <taxon>Jiangellales</taxon>
        <taxon>Jiangellaceae</taxon>
        <taxon>Jiangella</taxon>
    </lineage>
</organism>
<dbReference type="AlphaFoldDB" id="A0A7W9GT08"/>
<sequence>MKVSGTAVLRAPRAEVWKALNDPAVLVRTIPGCSRLEEAGPDQYRMTVSAGVGSIKGTYAGDVRLHSQDEPGSFVMTASGAGAPGTVSADVRVVLADDGAGGTRLDYDADAIVGGMIGGVGQRMLAGVAKKTAGEFFAAVEDVLTGVAPAAAGPQVVAVGTPGVFEAPTRGPAAAPADFTRGILVGAAVALAGVALGGWLSARARSVTN</sequence>
<dbReference type="Pfam" id="PF06240">
    <property type="entry name" value="COXG"/>
    <property type="match status" value="1"/>
</dbReference>
<dbReference type="Proteomes" id="UP000542813">
    <property type="component" value="Unassembled WGS sequence"/>
</dbReference>
<evidence type="ECO:0000313" key="2">
    <source>
        <dbReference type="EMBL" id="MBB5789397.1"/>
    </source>
</evidence>
<keyword evidence="1" id="KW-0812">Transmembrane</keyword>
<keyword evidence="3" id="KW-1185">Reference proteome</keyword>
<dbReference type="CDD" id="cd05018">
    <property type="entry name" value="CoxG"/>
    <property type="match status" value="1"/>
</dbReference>
<evidence type="ECO:0000313" key="3">
    <source>
        <dbReference type="Proteomes" id="UP000542813"/>
    </source>
</evidence>
<dbReference type="PANTHER" id="PTHR38588:SF1">
    <property type="entry name" value="BLL0334 PROTEIN"/>
    <property type="match status" value="1"/>
</dbReference>